<dbReference type="Gene3D" id="2.60.120.10">
    <property type="entry name" value="Jelly Rolls"/>
    <property type="match status" value="1"/>
</dbReference>
<dbReference type="CDD" id="cd00093">
    <property type="entry name" value="HTH_XRE"/>
    <property type="match status" value="1"/>
</dbReference>
<dbReference type="SMART" id="SM00530">
    <property type="entry name" value="HTH_XRE"/>
    <property type="match status" value="1"/>
</dbReference>
<dbReference type="Proteomes" id="UP000314011">
    <property type="component" value="Unassembled WGS sequence"/>
</dbReference>
<sequence>MAVTDDEKQEVRPIGGLIRKRRKALGMTLQALADSASVSVGYLSQVERDNAVPTLGTLAQIAGGLDVELEYFVASPRPADAITRAVERPTFSLAGSSIRYESLSNEYPGSELSSYLLTIPPGYASEIVSHAGDEFVYVLSGEIEHMLEGETFRLGPGDSFHFNGAKEHALANRGDDAAQVLWAGTLDVMHSRERRKIPRLVPANNNA</sequence>
<protein>
    <submittedName>
        <fullName evidence="3">Helix-turn-helix transcriptional regulator</fullName>
    </submittedName>
</protein>
<dbReference type="InterPro" id="IPR011051">
    <property type="entry name" value="RmlC_Cupin_sf"/>
</dbReference>
<keyword evidence="4" id="KW-1185">Reference proteome</keyword>
<dbReference type="PROSITE" id="PS50943">
    <property type="entry name" value="HTH_CROC1"/>
    <property type="match status" value="1"/>
</dbReference>
<name>A0A5C5G852_9RHOB</name>
<feature type="domain" description="HTH cro/C1-type" evidence="2">
    <location>
        <begin position="18"/>
        <end position="72"/>
    </location>
</feature>
<dbReference type="SUPFAM" id="SSF47413">
    <property type="entry name" value="lambda repressor-like DNA-binding domains"/>
    <property type="match status" value="1"/>
</dbReference>
<comment type="caution">
    <text evidence="3">The sequence shown here is derived from an EMBL/GenBank/DDBJ whole genome shotgun (WGS) entry which is preliminary data.</text>
</comment>
<evidence type="ECO:0000313" key="3">
    <source>
        <dbReference type="EMBL" id="TNY30889.1"/>
    </source>
</evidence>
<dbReference type="GO" id="GO:0003700">
    <property type="term" value="F:DNA-binding transcription factor activity"/>
    <property type="evidence" value="ECO:0007669"/>
    <property type="project" value="TreeGrafter"/>
</dbReference>
<evidence type="ECO:0000256" key="1">
    <source>
        <dbReference type="ARBA" id="ARBA00023125"/>
    </source>
</evidence>
<dbReference type="RefSeq" id="WP_140197154.1">
    <property type="nucleotide sequence ID" value="NZ_CP065915.1"/>
</dbReference>
<dbReference type="EMBL" id="VFFF01000003">
    <property type="protein sequence ID" value="TNY30889.1"/>
    <property type="molecule type" value="Genomic_DNA"/>
</dbReference>
<dbReference type="InterPro" id="IPR001387">
    <property type="entry name" value="Cro/C1-type_HTH"/>
</dbReference>
<evidence type="ECO:0000313" key="4">
    <source>
        <dbReference type="Proteomes" id="UP000314011"/>
    </source>
</evidence>
<dbReference type="InterPro" id="IPR013096">
    <property type="entry name" value="Cupin_2"/>
</dbReference>
<dbReference type="GO" id="GO:0003677">
    <property type="term" value="F:DNA binding"/>
    <property type="evidence" value="ECO:0007669"/>
    <property type="project" value="UniProtKB-KW"/>
</dbReference>
<dbReference type="Pfam" id="PF07883">
    <property type="entry name" value="Cupin_2"/>
    <property type="match status" value="1"/>
</dbReference>
<dbReference type="Gene3D" id="1.10.260.40">
    <property type="entry name" value="lambda repressor-like DNA-binding domains"/>
    <property type="match status" value="1"/>
</dbReference>
<accession>A0A5C5G852</accession>
<dbReference type="CDD" id="cd02209">
    <property type="entry name" value="cupin_XRE_C"/>
    <property type="match status" value="1"/>
</dbReference>
<dbReference type="PANTHER" id="PTHR46797:SF25">
    <property type="entry name" value="TRANSCRIPTIONAL REGULATOR"/>
    <property type="match status" value="1"/>
</dbReference>
<dbReference type="InterPro" id="IPR050807">
    <property type="entry name" value="TransReg_Diox_bact_type"/>
</dbReference>
<dbReference type="OrthoDB" id="9814751at2"/>
<proteinExistence type="predicted"/>
<dbReference type="InterPro" id="IPR014710">
    <property type="entry name" value="RmlC-like_jellyroll"/>
</dbReference>
<dbReference type="PANTHER" id="PTHR46797">
    <property type="entry name" value="HTH-TYPE TRANSCRIPTIONAL REGULATOR"/>
    <property type="match status" value="1"/>
</dbReference>
<dbReference type="Pfam" id="PF01381">
    <property type="entry name" value="HTH_3"/>
    <property type="match status" value="1"/>
</dbReference>
<dbReference type="GO" id="GO:0005829">
    <property type="term" value="C:cytosol"/>
    <property type="evidence" value="ECO:0007669"/>
    <property type="project" value="TreeGrafter"/>
</dbReference>
<gene>
    <name evidence="3" type="ORF">FHY64_17430</name>
</gene>
<dbReference type="AlphaFoldDB" id="A0A5C5G852"/>
<organism evidence="3 4">
    <name type="scientific">Pelagovum pacificum</name>
    <dbReference type="NCBI Taxonomy" id="2588711"/>
    <lineage>
        <taxon>Bacteria</taxon>
        <taxon>Pseudomonadati</taxon>
        <taxon>Pseudomonadota</taxon>
        <taxon>Alphaproteobacteria</taxon>
        <taxon>Rhodobacterales</taxon>
        <taxon>Paracoccaceae</taxon>
        <taxon>Pelagovum</taxon>
    </lineage>
</organism>
<keyword evidence="1" id="KW-0238">DNA-binding</keyword>
<dbReference type="InterPro" id="IPR010982">
    <property type="entry name" value="Lambda_DNA-bd_dom_sf"/>
</dbReference>
<evidence type="ECO:0000259" key="2">
    <source>
        <dbReference type="PROSITE" id="PS50943"/>
    </source>
</evidence>
<dbReference type="SUPFAM" id="SSF51182">
    <property type="entry name" value="RmlC-like cupins"/>
    <property type="match status" value="1"/>
</dbReference>
<reference evidence="3 4" key="1">
    <citation type="submission" date="2019-06" db="EMBL/GenBank/DDBJ databases">
        <title>Genome of new Rhodobacteraceae sp. SM1903.</title>
        <authorList>
            <person name="Ren X."/>
        </authorList>
    </citation>
    <scope>NUCLEOTIDE SEQUENCE [LARGE SCALE GENOMIC DNA]</scope>
    <source>
        <strain evidence="3 4">SM1903</strain>
    </source>
</reference>